<name>A0A0C4F869_PUCT1</name>
<dbReference type="OMA" id="AYNKCIK"/>
<evidence type="ECO:0000256" key="1">
    <source>
        <dbReference type="ARBA" id="ARBA00014759"/>
    </source>
</evidence>
<dbReference type="VEuPathDB" id="FungiDB:PTTG_09356"/>
<dbReference type="InterPro" id="IPR011057">
    <property type="entry name" value="Mss4-like_sf"/>
</dbReference>
<dbReference type="InterPro" id="IPR018103">
    <property type="entry name" value="Translation_control_tumour_CS"/>
</dbReference>
<evidence type="ECO:0000256" key="3">
    <source>
        <dbReference type="PROSITE-ProRule" id="PRU01133"/>
    </source>
</evidence>
<dbReference type="AlphaFoldDB" id="A0A0C4F869"/>
<keyword evidence="7" id="KW-1185">Reference proteome</keyword>
<dbReference type="Pfam" id="PF00838">
    <property type="entry name" value="TCTP"/>
    <property type="match status" value="1"/>
</dbReference>
<dbReference type="InterPro" id="IPR011323">
    <property type="entry name" value="Mss4/transl-control_tumour"/>
</dbReference>
<reference evidence="5" key="2">
    <citation type="submission" date="2016-05" db="EMBL/GenBank/DDBJ databases">
        <title>Comparative analysis highlights variable genome content of wheat rusts and divergence of the mating loci.</title>
        <authorList>
            <person name="Cuomo C.A."/>
            <person name="Bakkeren G."/>
            <person name="Szabo L."/>
            <person name="Khalil H."/>
            <person name="Joly D."/>
            <person name="Goldberg J."/>
            <person name="Young S."/>
            <person name="Zeng Q."/>
            <person name="Fellers J."/>
        </authorList>
    </citation>
    <scope>NUCLEOTIDE SEQUENCE [LARGE SCALE GENOMIC DNA]</scope>
    <source>
        <strain evidence="5">1-1 BBBD Race 1</strain>
    </source>
</reference>
<evidence type="ECO:0000313" key="6">
    <source>
        <dbReference type="EnsemblFungi" id="PTTG_09356-t43_1-p1"/>
    </source>
</evidence>
<dbReference type="SUPFAM" id="SSF51316">
    <property type="entry name" value="Mss4-like"/>
    <property type="match status" value="1"/>
</dbReference>
<protein>
    <recommendedName>
        <fullName evidence="1">Translationally-controlled tumor protein homolog</fullName>
    </recommendedName>
</protein>
<dbReference type="PROSITE" id="PS01003">
    <property type="entry name" value="TCTP_2"/>
    <property type="match status" value="1"/>
</dbReference>
<dbReference type="STRING" id="630390.A0A0C4F869"/>
<dbReference type="FunFam" id="2.170.150.10:FF:000002">
    <property type="entry name" value="Translationally-controlled tumor protein homolog"/>
    <property type="match status" value="1"/>
</dbReference>
<organism evidence="5">
    <name type="scientific">Puccinia triticina (isolate 1-1 / race 1 (BBBD))</name>
    <name type="common">Brown leaf rust fungus</name>
    <dbReference type="NCBI Taxonomy" id="630390"/>
    <lineage>
        <taxon>Eukaryota</taxon>
        <taxon>Fungi</taxon>
        <taxon>Dikarya</taxon>
        <taxon>Basidiomycota</taxon>
        <taxon>Pucciniomycotina</taxon>
        <taxon>Pucciniomycetes</taxon>
        <taxon>Pucciniales</taxon>
        <taxon>Pucciniaceae</taxon>
        <taxon>Puccinia</taxon>
    </lineage>
</organism>
<evidence type="ECO:0000313" key="5">
    <source>
        <dbReference type="EMBL" id="OAV89193.1"/>
    </source>
</evidence>
<dbReference type="InterPro" id="IPR018105">
    <property type="entry name" value="Translational_control_tumour_p"/>
</dbReference>
<reference evidence="6 7" key="3">
    <citation type="journal article" date="2017" name="G3 (Bethesda)">
        <title>Comparative analysis highlights variable genome content of wheat rusts and divergence of the mating loci.</title>
        <authorList>
            <person name="Cuomo C.A."/>
            <person name="Bakkeren G."/>
            <person name="Khalil H.B."/>
            <person name="Panwar V."/>
            <person name="Joly D."/>
            <person name="Linning R."/>
            <person name="Sakthikumar S."/>
            <person name="Song X."/>
            <person name="Adiconis X."/>
            <person name="Fan L."/>
            <person name="Goldberg J.M."/>
            <person name="Levin J.Z."/>
            <person name="Young S."/>
            <person name="Zeng Q."/>
            <person name="Anikster Y."/>
            <person name="Bruce M."/>
            <person name="Wang M."/>
            <person name="Yin C."/>
            <person name="McCallum B."/>
            <person name="Szabo L.J."/>
            <person name="Hulbert S."/>
            <person name="Chen X."/>
            <person name="Fellers J.P."/>
        </authorList>
    </citation>
    <scope>NUCLEOTIDE SEQUENCE</scope>
    <source>
        <strain evidence="7">Isolate 1-1 / race 1 (BBBD)</strain>
        <strain evidence="6">isolate 1-1 / race 1 (BBBD)</strain>
    </source>
</reference>
<dbReference type="GO" id="GO:0005737">
    <property type="term" value="C:cytoplasm"/>
    <property type="evidence" value="ECO:0007669"/>
    <property type="project" value="TreeGrafter"/>
</dbReference>
<dbReference type="Gene3D" id="2.170.150.10">
    <property type="entry name" value="Metal Binding Protein, Guanine Nucleotide Exchange Factor, Chain A"/>
    <property type="match status" value="1"/>
</dbReference>
<dbReference type="PRINTS" id="PR01653">
    <property type="entry name" value="TCTPROTEIN"/>
</dbReference>
<reference evidence="6" key="4">
    <citation type="submission" date="2025-05" db="UniProtKB">
        <authorList>
            <consortium name="EnsemblFungi"/>
        </authorList>
    </citation>
    <scope>IDENTIFICATION</scope>
    <source>
        <strain evidence="6">isolate 1-1 / race 1 (BBBD)</strain>
    </source>
</reference>
<dbReference type="PANTHER" id="PTHR11991:SF0">
    <property type="entry name" value="TRANSLATIONALLY-CONTROLLED TUMOR PROTEIN"/>
    <property type="match status" value="1"/>
</dbReference>
<dbReference type="Proteomes" id="UP000005240">
    <property type="component" value="Unassembled WGS sequence"/>
</dbReference>
<accession>A0A0C4F869</accession>
<dbReference type="OrthoDB" id="10248936at2759"/>
<comment type="similarity">
    <text evidence="3">Belongs to the TCTP family.</text>
</comment>
<evidence type="ECO:0000256" key="2">
    <source>
        <dbReference type="ARBA" id="ARBA00022917"/>
    </source>
</evidence>
<dbReference type="EMBL" id="ADAS02000137">
    <property type="protein sequence ID" value="OAV89193.1"/>
    <property type="molecule type" value="Genomic_DNA"/>
</dbReference>
<dbReference type="PROSITE" id="PS51797">
    <property type="entry name" value="TCTP_3"/>
    <property type="match status" value="1"/>
</dbReference>
<dbReference type="PANTHER" id="PTHR11991">
    <property type="entry name" value="TRANSLATIONALLY CONTROLLED TUMOR PROTEIN-RELATED"/>
    <property type="match status" value="1"/>
</dbReference>
<dbReference type="GO" id="GO:0005509">
    <property type="term" value="F:calcium ion binding"/>
    <property type="evidence" value="ECO:0007669"/>
    <property type="project" value="TreeGrafter"/>
</dbReference>
<reference evidence="5" key="1">
    <citation type="submission" date="2009-11" db="EMBL/GenBank/DDBJ databases">
        <authorList>
            <consortium name="The Broad Institute Genome Sequencing Platform"/>
            <person name="Ward D."/>
            <person name="Feldgarden M."/>
            <person name="Earl A."/>
            <person name="Young S.K."/>
            <person name="Zeng Q."/>
            <person name="Koehrsen M."/>
            <person name="Alvarado L."/>
            <person name="Berlin A."/>
            <person name="Bochicchio J."/>
            <person name="Borenstein D."/>
            <person name="Chapman S.B."/>
            <person name="Chen Z."/>
            <person name="Engels R."/>
            <person name="Freedman E."/>
            <person name="Gellesch M."/>
            <person name="Goldberg J."/>
            <person name="Griggs A."/>
            <person name="Gujja S."/>
            <person name="Heilman E."/>
            <person name="Heiman D."/>
            <person name="Hepburn T."/>
            <person name="Howarth C."/>
            <person name="Jen D."/>
            <person name="Larson L."/>
            <person name="Lewis B."/>
            <person name="Mehta T."/>
            <person name="Park D."/>
            <person name="Pearson M."/>
            <person name="Roberts A."/>
            <person name="Saif S."/>
            <person name="Shea T."/>
            <person name="Shenoy N."/>
            <person name="Sisk P."/>
            <person name="Stolte C."/>
            <person name="Sykes S."/>
            <person name="Thomson T."/>
            <person name="Walk T."/>
            <person name="White J."/>
            <person name="Yandava C."/>
            <person name="Izard J."/>
            <person name="Baranova O.V."/>
            <person name="Blanton J.M."/>
            <person name="Tanner A.C."/>
            <person name="Dewhirst F.E."/>
            <person name="Haas B."/>
            <person name="Nusbaum C."/>
            <person name="Birren B."/>
        </authorList>
    </citation>
    <scope>NUCLEOTIDE SEQUENCE [LARGE SCALE GENOMIC DNA]</scope>
    <source>
        <strain evidence="5">1-1 BBBD Race 1</strain>
    </source>
</reference>
<dbReference type="GO" id="GO:0006412">
    <property type="term" value="P:translation"/>
    <property type="evidence" value="ECO:0007669"/>
    <property type="project" value="UniProtKB-KW"/>
</dbReference>
<evidence type="ECO:0000313" key="7">
    <source>
        <dbReference type="Proteomes" id="UP000005240"/>
    </source>
</evidence>
<keyword evidence="2" id="KW-0648">Protein biosynthesis</keyword>
<feature type="domain" description="TCTP" evidence="4">
    <location>
        <begin position="1"/>
        <end position="166"/>
    </location>
</feature>
<sequence>MIIFTDAITGDELCSDAFKMLPVGALVEVNCENVTIKEGEVDIGANASAEEQTEALEDGAKTVNNLVHTFRLQATSFDKKSYMTYLKGYMKAVKTHLAATNPERVEAFEKEAQEAAKKIIGNFKDYEFYVGESMNPEGMVALLNYREDGIQAYFSFWNDGLKSMKV</sequence>
<proteinExistence type="inferred from homology"/>
<gene>
    <name evidence="5" type="ORF">PTTG_09356</name>
</gene>
<evidence type="ECO:0000259" key="4">
    <source>
        <dbReference type="PROSITE" id="PS51797"/>
    </source>
</evidence>
<dbReference type="InterPro" id="IPR034737">
    <property type="entry name" value="TCTP"/>
</dbReference>
<dbReference type="EnsemblFungi" id="PTTG_09356-t43_1">
    <property type="protein sequence ID" value="PTTG_09356-t43_1-p1"/>
    <property type="gene ID" value="PTTG_09356"/>
</dbReference>